<dbReference type="InterPro" id="IPR000456">
    <property type="entry name" value="Ribosomal_bL17"/>
</dbReference>
<proteinExistence type="evidence at transcript level"/>
<evidence type="ECO:0000256" key="2">
    <source>
        <dbReference type="ARBA" id="ARBA00022980"/>
    </source>
</evidence>
<protein>
    <recommendedName>
        <fullName evidence="4">Large ribosomal subunit protein bL17m</fullName>
    </recommendedName>
    <alternativeName>
        <fullName evidence="5">39S ribosomal protein L17, mitochondrial</fullName>
    </alternativeName>
</protein>
<dbReference type="EMBL" id="LR023676">
    <property type="protein sequence ID" value="SVE93295.1"/>
    <property type="molecule type" value="mRNA"/>
</dbReference>
<name>A0A4Y7NM22_9CRUS</name>
<gene>
    <name evidence="6" type="primary">EOG090X0EUO</name>
</gene>
<sequence>MNQADLTRLVSLLKLSVKAKPRPFANPEGPAGRLKKMKATVTALVKYERIELNYHRADEARGYAERLISDAVRYGDKHKHTMEMADYWLDEKQLVHKLFKVLVPRYETHTSSFTKMYLGPREYPGYRDGTAILELKGNPFPLLKPDEQNHHYWLHNVLLDEAKKEFRLSKAEQAKKEAEPETTKTES</sequence>
<dbReference type="AlphaFoldDB" id="A0A4Y7NM22"/>
<reference evidence="6" key="1">
    <citation type="submission" date="2018-08" db="EMBL/GenBank/DDBJ databases">
        <authorList>
            <person name="Cornetti L."/>
        </authorList>
    </citation>
    <scope>NUCLEOTIDE SEQUENCE</scope>
    <source>
        <strain evidence="6">DE-FRO-2-1</strain>
    </source>
</reference>
<dbReference type="Pfam" id="PF01196">
    <property type="entry name" value="Ribosomal_L17"/>
    <property type="match status" value="1"/>
</dbReference>
<dbReference type="FunFam" id="3.90.1030.10:FF:000009">
    <property type="entry name" value="39S ribosomal protein L17, mitochondrial"/>
    <property type="match status" value="1"/>
</dbReference>
<evidence type="ECO:0000313" key="6">
    <source>
        <dbReference type="EMBL" id="SVE93295.1"/>
    </source>
</evidence>
<dbReference type="PANTHER" id="PTHR14413:SF16">
    <property type="entry name" value="LARGE RIBOSOMAL SUBUNIT PROTEIN BL17M"/>
    <property type="match status" value="1"/>
</dbReference>
<evidence type="ECO:0000256" key="3">
    <source>
        <dbReference type="ARBA" id="ARBA00023274"/>
    </source>
</evidence>
<dbReference type="InterPro" id="IPR036373">
    <property type="entry name" value="Ribosomal_bL17_sf"/>
</dbReference>
<evidence type="ECO:0000256" key="1">
    <source>
        <dbReference type="ARBA" id="ARBA00008777"/>
    </source>
</evidence>
<dbReference type="SUPFAM" id="SSF64263">
    <property type="entry name" value="Prokaryotic ribosomal protein L17"/>
    <property type="match status" value="1"/>
</dbReference>
<accession>A0A4Y7NM22</accession>
<keyword evidence="3" id="KW-0687">Ribonucleoprotein</keyword>
<organism evidence="6">
    <name type="scientific">Moina brachiata</name>
    <dbReference type="NCBI Taxonomy" id="675436"/>
    <lineage>
        <taxon>Eukaryota</taxon>
        <taxon>Metazoa</taxon>
        <taxon>Ecdysozoa</taxon>
        <taxon>Arthropoda</taxon>
        <taxon>Crustacea</taxon>
        <taxon>Branchiopoda</taxon>
        <taxon>Diplostraca</taxon>
        <taxon>Cladocera</taxon>
        <taxon>Anomopoda</taxon>
        <taxon>Moinidae</taxon>
        <taxon>Moina</taxon>
    </lineage>
</organism>
<dbReference type="GO" id="GO:0003735">
    <property type="term" value="F:structural constituent of ribosome"/>
    <property type="evidence" value="ECO:0007669"/>
    <property type="project" value="InterPro"/>
</dbReference>
<evidence type="ECO:0000256" key="4">
    <source>
        <dbReference type="ARBA" id="ARBA00035290"/>
    </source>
</evidence>
<dbReference type="GO" id="GO:0005762">
    <property type="term" value="C:mitochondrial large ribosomal subunit"/>
    <property type="evidence" value="ECO:0007669"/>
    <property type="project" value="TreeGrafter"/>
</dbReference>
<dbReference type="Gene3D" id="3.90.1030.10">
    <property type="entry name" value="Ribosomal protein L17"/>
    <property type="match status" value="1"/>
</dbReference>
<comment type="similarity">
    <text evidence="1">Belongs to the bacterial ribosomal protein bL17 family.</text>
</comment>
<dbReference type="PANTHER" id="PTHR14413">
    <property type="entry name" value="RIBOSOMAL PROTEIN L17"/>
    <property type="match status" value="1"/>
</dbReference>
<evidence type="ECO:0000256" key="5">
    <source>
        <dbReference type="ARBA" id="ARBA00035413"/>
    </source>
</evidence>
<keyword evidence="2" id="KW-0689">Ribosomal protein</keyword>
<dbReference type="GO" id="GO:0006412">
    <property type="term" value="P:translation"/>
    <property type="evidence" value="ECO:0007669"/>
    <property type="project" value="InterPro"/>
</dbReference>